<dbReference type="Pfam" id="PF00326">
    <property type="entry name" value="Peptidase_S9"/>
    <property type="match status" value="1"/>
</dbReference>
<dbReference type="EMBL" id="NOXU01000026">
    <property type="protein sequence ID" value="OYQ35395.1"/>
    <property type="molecule type" value="Genomic_DNA"/>
</dbReference>
<dbReference type="InterPro" id="IPR002470">
    <property type="entry name" value="Peptidase_S9A"/>
</dbReference>
<evidence type="ECO:0000256" key="2">
    <source>
        <dbReference type="ARBA" id="ARBA00022670"/>
    </source>
</evidence>
<evidence type="ECO:0000259" key="5">
    <source>
        <dbReference type="Pfam" id="PF00326"/>
    </source>
</evidence>
<evidence type="ECO:0000313" key="7">
    <source>
        <dbReference type="EMBL" id="OYQ35395.1"/>
    </source>
</evidence>
<dbReference type="Pfam" id="PF02897">
    <property type="entry name" value="Peptidase_S9_N"/>
    <property type="match status" value="1"/>
</dbReference>
<keyword evidence="3" id="KW-0378">Hydrolase</keyword>
<dbReference type="AlphaFoldDB" id="A0A255Z3C5"/>
<gene>
    <name evidence="7" type="ORF">CHU95_09005</name>
</gene>
<dbReference type="GO" id="GO:0004252">
    <property type="term" value="F:serine-type endopeptidase activity"/>
    <property type="evidence" value="ECO:0007669"/>
    <property type="project" value="InterPro"/>
</dbReference>
<dbReference type="Proteomes" id="UP000216998">
    <property type="component" value="Unassembled WGS sequence"/>
</dbReference>
<feature type="domain" description="Peptidase S9 prolyl oligopeptidase catalytic" evidence="5">
    <location>
        <begin position="489"/>
        <end position="704"/>
    </location>
</feature>
<keyword evidence="2" id="KW-0645">Protease</keyword>
<keyword evidence="4" id="KW-0720">Serine protease</keyword>
<dbReference type="InterPro" id="IPR001375">
    <property type="entry name" value="Peptidase_S9_cat"/>
</dbReference>
<dbReference type="OrthoDB" id="9801421at2"/>
<dbReference type="GO" id="GO:0006508">
    <property type="term" value="P:proteolysis"/>
    <property type="evidence" value="ECO:0007669"/>
    <property type="project" value="UniProtKB-KW"/>
</dbReference>
<dbReference type="InterPro" id="IPR023302">
    <property type="entry name" value="Pept_S9A_N"/>
</dbReference>
<dbReference type="PRINTS" id="PR00862">
    <property type="entry name" value="PROLIGOPTASE"/>
</dbReference>
<dbReference type="Gene3D" id="2.130.10.120">
    <property type="entry name" value="Prolyl oligopeptidase, N-terminal domain"/>
    <property type="match status" value="1"/>
</dbReference>
<feature type="domain" description="Peptidase S9A N-terminal" evidence="6">
    <location>
        <begin position="24"/>
        <end position="428"/>
    </location>
</feature>
<dbReference type="Gene3D" id="3.40.50.1820">
    <property type="entry name" value="alpha/beta hydrolase"/>
    <property type="match status" value="1"/>
</dbReference>
<accession>A0A255Z3C5</accession>
<dbReference type="SUPFAM" id="SSF50993">
    <property type="entry name" value="Peptidase/esterase 'gauge' domain"/>
    <property type="match status" value="1"/>
</dbReference>
<dbReference type="PANTHER" id="PTHR11757">
    <property type="entry name" value="PROTEASE FAMILY S9A OLIGOPEPTIDASE"/>
    <property type="match status" value="1"/>
</dbReference>
<dbReference type="PANTHER" id="PTHR11757:SF19">
    <property type="entry name" value="PROLYL ENDOPEPTIDASE-LIKE"/>
    <property type="match status" value="1"/>
</dbReference>
<keyword evidence="8" id="KW-1185">Reference proteome</keyword>
<dbReference type="InterPro" id="IPR029058">
    <property type="entry name" value="AB_hydrolase_fold"/>
</dbReference>
<evidence type="ECO:0000259" key="6">
    <source>
        <dbReference type="Pfam" id="PF02897"/>
    </source>
</evidence>
<protein>
    <submittedName>
        <fullName evidence="7">Peptidase S9</fullName>
    </submittedName>
</protein>
<name>A0A255Z3C5_9PROT</name>
<comment type="caution">
    <text evidence="7">The sequence shown here is derived from an EMBL/GenBank/DDBJ whole genome shotgun (WGS) entry which is preliminary data.</text>
</comment>
<evidence type="ECO:0000313" key="8">
    <source>
        <dbReference type="Proteomes" id="UP000216998"/>
    </source>
</evidence>
<dbReference type="InterPro" id="IPR051543">
    <property type="entry name" value="Serine_Peptidase_S9A"/>
</dbReference>
<sequence>MPTQPVAQAGNDLPPLRQSLFPAPPVAQQIPVEHVRHGDTWIDPYDWLRDRSYPKVDDPEVLDYLKAENAYTDTVMGAEEDGLRAALFSELKSRVKEDDTGVPYPKGGYIYQSRYATGQDHPTIVRRAKGEPEGAEKTILDVNDLAKGKDFYDIGDMAPSPDGRYLAYSFDDNGSENFTLVVKDLTNGEFLGEPIPATSGSVVWAADNRTLFYVLKDESQRPKQVMRTTLGAKADAGVLVYEEQDPSWWVGIGESQSGRFIEIGSGTLVSSETMLIPSDNPTAAPKPVIPRRENHLYSVADQGDSLWILSNDKHLNFRLLKTPINDWSEKAWTEVMAGSDRQYLTGLLALKDWLVVFGRQDGTQQVWVLDSKGGSHTIAFPDAAFAVSGMNNEEYETGTLRVRYHSLVTPPTVFDYDLAARTLTTRKVQEIPSGYDPSLYTSERLMALARDGTPIPVSIVYRKDVKKDGKAPLHLYGYGSYSIAMEPGFSTNRIGLLDRGFVYAIAHIRGGEEMGRPWHDAGRLTNKPNTFNDFLDVAQFLVAQGYTSPGQISIEGGSAGGTLMGAVLNMASDGMFAGAVAHVPFVDVLNTLFDDTLPLTTGDYPEWGNPNIKEIYDVMKTYSPYDNVTKRPYPPLLITAGLNDYRVTYWEPAKWAAKLRAYKTDDNVLMLKTEMSAGHGGSTGRFDKLKEVALSQAFILRAHGMNQ</sequence>
<evidence type="ECO:0000256" key="4">
    <source>
        <dbReference type="ARBA" id="ARBA00022825"/>
    </source>
</evidence>
<dbReference type="SUPFAM" id="SSF53474">
    <property type="entry name" value="alpha/beta-Hydrolases"/>
    <property type="match status" value="1"/>
</dbReference>
<evidence type="ECO:0000256" key="3">
    <source>
        <dbReference type="ARBA" id="ARBA00022801"/>
    </source>
</evidence>
<proteinExistence type="inferred from homology"/>
<evidence type="ECO:0000256" key="1">
    <source>
        <dbReference type="ARBA" id="ARBA00005228"/>
    </source>
</evidence>
<organism evidence="7 8">
    <name type="scientific">Niveispirillum lacus</name>
    <dbReference type="NCBI Taxonomy" id="1981099"/>
    <lineage>
        <taxon>Bacteria</taxon>
        <taxon>Pseudomonadati</taxon>
        <taxon>Pseudomonadota</taxon>
        <taxon>Alphaproteobacteria</taxon>
        <taxon>Rhodospirillales</taxon>
        <taxon>Azospirillaceae</taxon>
        <taxon>Niveispirillum</taxon>
    </lineage>
</organism>
<comment type="similarity">
    <text evidence="1">Belongs to the peptidase S9A family.</text>
</comment>
<reference evidence="7 8" key="1">
    <citation type="submission" date="2017-07" db="EMBL/GenBank/DDBJ databases">
        <title>Niveispirillum cyanobacteriorum sp. nov., isolated from cyanobacterial aggregates in a eutrophic lake.</title>
        <authorList>
            <person name="Cai H."/>
        </authorList>
    </citation>
    <scope>NUCLEOTIDE SEQUENCE [LARGE SCALE GENOMIC DNA]</scope>
    <source>
        <strain evidence="8">TH1-14</strain>
    </source>
</reference>